<dbReference type="GO" id="GO:0006813">
    <property type="term" value="P:potassium ion transport"/>
    <property type="evidence" value="ECO:0007669"/>
    <property type="project" value="InterPro"/>
</dbReference>
<keyword evidence="4" id="KW-1003">Cell membrane</keyword>
<evidence type="ECO:0000313" key="12">
    <source>
        <dbReference type="Proteomes" id="UP000663791"/>
    </source>
</evidence>
<evidence type="ECO:0000256" key="6">
    <source>
        <dbReference type="ARBA" id="ARBA00022989"/>
    </source>
</evidence>
<evidence type="ECO:0000256" key="2">
    <source>
        <dbReference type="ARBA" id="ARBA00022448"/>
    </source>
</evidence>
<dbReference type="PROSITE" id="PS51202">
    <property type="entry name" value="RCK_C"/>
    <property type="match status" value="1"/>
</dbReference>
<comment type="caution">
    <text evidence="11">The sequence shown here is derived from an EMBL/GenBank/DDBJ whole genome shotgun (WGS) entry which is preliminary data.</text>
</comment>
<feature type="transmembrane region" description="Helical" evidence="9">
    <location>
        <begin position="413"/>
        <end position="433"/>
    </location>
</feature>
<keyword evidence="3" id="KW-0050">Antiport</keyword>
<evidence type="ECO:0000256" key="4">
    <source>
        <dbReference type="ARBA" id="ARBA00022475"/>
    </source>
</evidence>
<keyword evidence="12" id="KW-1185">Reference proteome</keyword>
<dbReference type="PANTHER" id="PTHR32507">
    <property type="entry name" value="NA(+)/H(+) ANTIPORTER 1"/>
    <property type="match status" value="1"/>
</dbReference>
<dbReference type="GO" id="GO:0005886">
    <property type="term" value="C:plasma membrane"/>
    <property type="evidence" value="ECO:0007669"/>
    <property type="project" value="UniProtKB-SubCell"/>
</dbReference>
<dbReference type="NCBIfam" id="NF003715">
    <property type="entry name" value="PRK05326.1-2"/>
    <property type="match status" value="1"/>
</dbReference>
<dbReference type="Pfam" id="PF00999">
    <property type="entry name" value="Na_H_Exchanger"/>
    <property type="match status" value="1"/>
</dbReference>
<organism evidence="11 12">
    <name type="scientific">Nocardioides faecalis</name>
    <dbReference type="NCBI Taxonomy" id="2803858"/>
    <lineage>
        <taxon>Bacteria</taxon>
        <taxon>Bacillati</taxon>
        <taxon>Actinomycetota</taxon>
        <taxon>Actinomycetes</taxon>
        <taxon>Propionibacteriales</taxon>
        <taxon>Nocardioidaceae</taxon>
        <taxon>Nocardioides</taxon>
    </lineage>
</organism>
<dbReference type="GO" id="GO:0015297">
    <property type="term" value="F:antiporter activity"/>
    <property type="evidence" value="ECO:0007669"/>
    <property type="project" value="UniProtKB-KW"/>
</dbReference>
<reference evidence="11" key="1">
    <citation type="submission" date="2021-01" db="EMBL/GenBank/DDBJ databases">
        <title>Novel species in genus Nocardioides.</title>
        <authorList>
            <person name="Zhang G."/>
        </authorList>
    </citation>
    <scope>NUCLEOTIDE SEQUENCE</scope>
    <source>
        <strain evidence="11">Zg-536</strain>
    </source>
</reference>
<evidence type="ECO:0000256" key="7">
    <source>
        <dbReference type="ARBA" id="ARBA00023065"/>
    </source>
</evidence>
<keyword evidence="7" id="KW-0406">Ion transport</keyword>
<feature type="transmembrane region" description="Helical" evidence="9">
    <location>
        <begin position="141"/>
        <end position="162"/>
    </location>
</feature>
<dbReference type="InterPro" id="IPR006037">
    <property type="entry name" value="RCK_C"/>
</dbReference>
<evidence type="ECO:0000256" key="9">
    <source>
        <dbReference type="SAM" id="Phobius"/>
    </source>
</evidence>
<keyword evidence="6 9" id="KW-1133">Transmembrane helix</keyword>
<protein>
    <submittedName>
        <fullName evidence="11">Potassium/proton antiporter</fullName>
    </submittedName>
</protein>
<dbReference type="PANTHER" id="PTHR32507:SF7">
    <property type="entry name" value="K(+)_H(+) ANTIPORTER NHAP2"/>
    <property type="match status" value="1"/>
</dbReference>
<feature type="transmembrane region" description="Helical" evidence="9">
    <location>
        <begin position="341"/>
        <end position="360"/>
    </location>
</feature>
<dbReference type="Pfam" id="PF02080">
    <property type="entry name" value="TrkA_C"/>
    <property type="match status" value="1"/>
</dbReference>
<feature type="transmembrane region" description="Helical" evidence="9">
    <location>
        <begin position="230"/>
        <end position="258"/>
    </location>
</feature>
<evidence type="ECO:0000256" key="3">
    <source>
        <dbReference type="ARBA" id="ARBA00022449"/>
    </source>
</evidence>
<evidence type="ECO:0000313" key="11">
    <source>
        <dbReference type="EMBL" id="MBM9458619.1"/>
    </source>
</evidence>
<dbReference type="InterPro" id="IPR006153">
    <property type="entry name" value="Cation/H_exchanger_TM"/>
</dbReference>
<gene>
    <name evidence="11" type="ORF">JK386_01755</name>
</gene>
<feature type="transmembrane region" description="Helical" evidence="9">
    <location>
        <begin position="278"/>
        <end position="303"/>
    </location>
</feature>
<dbReference type="Gene3D" id="1.20.1530.20">
    <property type="match status" value="1"/>
</dbReference>
<accession>A0A939BRH0</accession>
<dbReference type="InterPro" id="IPR038770">
    <property type="entry name" value="Na+/solute_symporter_sf"/>
</dbReference>
<dbReference type="NCBIfam" id="NF003716">
    <property type="entry name" value="PRK05326.1-3"/>
    <property type="match status" value="1"/>
</dbReference>
<proteinExistence type="predicted"/>
<comment type="subcellular location">
    <subcellularLocation>
        <location evidence="1">Cell membrane</location>
        <topology evidence="1">Multi-pass membrane protein</topology>
    </subcellularLocation>
</comment>
<dbReference type="Proteomes" id="UP000663791">
    <property type="component" value="Unassembled WGS sequence"/>
</dbReference>
<feature type="transmembrane region" description="Helical" evidence="9">
    <location>
        <begin position="108"/>
        <end position="129"/>
    </location>
</feature>
<sequence>MDPPPTRAQRPDVAHVLRPSRVALGRPARHAASHVGLRSGATEPGQLTFDAHQLDTFVLVGSSVLLLALLAVRLSVKIGMPSLLLYLAIGVLLGESVLGVRFDDAQLAHAIGFGALAIILAEGGLTANWREVRPSMRLGTSLATIGMTVSVAVVAVAGHYLLGLSWEIAVLLGAITSATDAAAVFSVLRAVPLPKRITGALEAESGLNDAPTVVIVTLISTGAVSDHGPLVVAGIVVYELALGVALGLAVGFGGAWLMRRAALPASGLYPIAVVSLTLIAYGAGPALHASGFAAVYVAALVLGNTDLPHRNATRSFVEGLAWIAQIGLFIMLGLLLSPAELTWSVVGTAVLAGLVLTFVARPVSVVVSSVVAPRPWREVGFLSWAGLRGAVPIVFATIPLSEGVVGAQRLFDIVFVLVVVYTCVTGPTLPWLARVLGVSDRDEPRSIEVEAAPLERVAADLLQIAISPGSHLHGVEVGELRLPVGASVSMIVRDGETKVPERRTVLRHGDELIIVTPRRLREATERRLRQVSSGGRLAQWLGDDRPR</sequence>
<evidence type="ECO:0000259" key="10">
    <source>
        <dbReference type="PROSITE" id="PS51202"/>
    </source>
</evidence>
<dbReference type="Gene3D" id="3.30.70.1450">
    <property type="entry name" value="Regulator of K+ conductance, C-terminal domain"/>
    <property type="match status" value="1"/>
</dbReference>
<dbReference type="EMBL" id="JAERTX010000001">
    <property type="protein sequence ID" value="MBM9458619.1"/>
    <property type="molecule type" value="Genomic_DNA"/>
</dbReference>
<feature type="transmembrane region" description="Helical" evidence="9">
    <location>
        <begin position="83"/>
        <end position="102"/>
    </location>
</feature>
<dbReference type="SUPFAM" id="SSF116726">
    <property type="entry name" value="TrkA C-terminal domain-like"/>
    <property type="match status" value="1"/>
</dbReference>
<keyword evidence="2" id="KW-0813">Transport</keyword>
<feature type="transmembrane region" description="Helical" evidence="9">
    <location>
        <begin position="57"/>
        <end position="76"/>
    </location>
</feature>
<dbReference type="InterPro" id="IPR036721">
    <property type="entry name" value="RCK_C_sf"/>
</dbReference>
<dbReference type="GO" id="GO:1902600">
    <property type="term" value="P:proton transmembrane transport"/>
    <property type="evidence" value="ECO:0007669"/>
    <property type="project" value="InterPro"/>
</dbReference>
<dbReference type="GO" id="GO:0008324">
    <property type="term" value="F:monoatomic cation transmembrane transporter activity"/>
    <property type="evidence" value="ECO:0007669"/>
    <property type="project" value="InterPro"/>
</dbReference>
<keyword evidence="5 9" id="KW-0812">Transmembrane</keyword>
<evidence type="ECO:0000256" key="8">
    <source>
        <dbReference type="ARBA" id="ARBA00023136"/>
    </source>
</evidence>
<evidence type="ECO:0000256" key="1">
    <source>
        <dbReference type="ARBA" id="ARBA00004651"/>
    </source>
</evidence>
<feature type="domain" description="RCK C-terminal" evidence="10">
    <location>
        <begin position="449"/>
        <end position="531"/>
    </location>
</feature>
<evidence type="ECO:0000256" key="5">
    <source>
        <dbReference type="ARBA" id="ARBA00022692"/>
    </source>
</evidence>
<keyword evidence="8 9" id="KW-0472">Membrane</keyword>
<feature type="transmembrane region" description="Helical" evidence="9">
    <location>
        <begin position="315"/>
        <end position="335"/>
    </location>
</feature>
<name>A0A939BRH0_9ACTN</name>
<dbReference type="AlphaFoldDB" id="A0A939BRH0"/>
<feature type="transmembrane region" description="Helical" evidence="9">
    <location>
        <begin position="381"/>
        <end position="401"/>
    </location>
</feature>